<feature type="non-terminal residue" evidence="1">
    <location>
        <position position="1"/>
    </location>
</feature>
<dbReference type="InterPro" id="IPR003748">
    <property type="entry name" value="DUF169"/>
</dbReference>
<gene>
    <name evidence="1" type="ORF">S03H2_69106</name>
</gene>
<protein>
    <submittedName>
        <fullName evidence="1">Uncharacterized protein</fullName>
    </submittedName>
</protein>
<name>X1KM27_9ZZZZ</name>
<dbReference type="EMBL" id="BARU01045580">
    <property type="protein sequence ID" value="GAH94660.1"/>
    <property type="molecule type" value="Genomic_DNA"/>
</dbReference>
<dbReference type="PANTHER" id="PTHR37954:SF3">
    <property type="entry name" value="DUF169 DOMAIN-CONTAINING PROTEIN"/>
    <property type="match status" value="1"/>
</dbReference>
<reference evidence="1" key="1">
    <citation type="journal article" date="2014" name="Front. Microbiol.">
        <title>High frequency of phylogenetically diverse reductive dehalogenase-homologous genes in deep subseafloor sedimentary metagenomes.</title>
        <authorList>
            <person name="Kawai M."/>
            <person name="Futagami T."/>
            <person name="Toyoda A."/>
            <person name="Takaki Y."/>
            <person name="Nishi S."/>
            <person name="Hori S."/>
            <person name="Arai W."/>
            <person name="Tsubouchi T."/>
            <person name="Morono Y."/>
            <person name="Uchiyama I."/>
            <person name="Ito T."/>
            <person name="Fujiyama A."/>
            <person name="Inagaki F."/>
            <person name="Takami H."/>
        </authorList>
    </citation>
    <scope>NUCLEOTIDE SEQUENCE</scope>
    <source>
        <strain evidence="1">Expedition CK06-06</strain>
    </source>
</reference>
<organism evidence="1">
    <name type="scientific">marine sediment metagenome</name>
    <dbReference type="NCBI Taxonomy" id="412755"/>
    <lineage>
        <taxon>unclassified sequences</taxon>
        <taxon>metagenomes</taxon>
        <taxon>ecological metagenomes</taxon>
    </lineage>
</organism>
<dbReference type="PANTHER" id="PTHR37954">
    <property type="entry name" value="BLL4979 PROTEIN"/>
    <property type="match status" value="1"/>
</dbReference>
<evidence type="ECO:0000313" key="1">
    <source>
        <dbReference type="EMBL" id="GAH94660.1"/>
    </source>
</evidence>
<accession>X1KM27</accession>
<dbReference type="AlphaFoldDB" id="X1KM27"/>
<comment type="caution">
    <text evidence="1">The sequence shown here is derived from an EMBL/GenBank/DDBJ whole genome shotgun (WGS) entry which is preliminary data.</text>
</comment>
<dbReference type="Pfam" id="PF02596">
    <property type="entry name" value="DUF169"/>
    <property type="match status" value="1"/>
</dbReference>
<sequence length="137" mass="15564">ELEVEPDVIVIAVTPGRCNKAMDGAMWYKGGDFSTHFSNGCGICAFATAKPYIDRDAVAHITFPCHGARRFGGWRDDELAYGVRIDQFDIWVKGMENTFKTGHSYPIPHQLNSQLRESHHVITETPYEELYPYCIQH</sequence>
<proteinExistence type="predicted"/>